<organism evidence="7 8">
    <name type="scientific">Orenia metallireducens</name>
    <dbReference type="NCBI Taxonomy" id="1413210"/>
    <lineage>
        <taxon>Bacteria</taxon>
        <taxon>Bacillati</taxon>
        <taxon>Bacillota</taxon>
        <taxon>Clostridia</taxon>
        <taxon>Halanaerobiales</taxon>
        <taxon>Halobacteroidaceae</taxon>
        <taxon>Orenia</taxon>
    </lineage>
</organism>
<evidence type="ECO:0000256" key="4">
    <source>
        <dbReference type="ARBA" id="ARBA00048782"/>
    </source>
</evidence>
<dbReference type="PANTHER" id="PTHR43774:SF1">
    <property type="entry name" value="PEPTIDE METHIONINE SULFOXIDE REDUCTASE MSRA 2"/>
    <property type="match status" value="1"/>
</dbReference>
<comment type="catalytic activity">
    <reaction evidence="3 5">
        <text>L-methionyl-[protein] + [thioredoxin]-disulfide + H2O = L-methionyl-(S)-S-oxide-[protein] + [thioredoxin]-dithiol</text>
        <dbReference type="Rhea" id="RHEA:14217"/>
        <dbReference type="Rhea" id="RHEA-COMP:10698"/>
        <dbReference type="Rhea" id="RHEA-COMP:10700"/>
        <dbReference type="Rhea" id="RHEA-COMP:12313"/>
        <dbReference type="Rhea" id="RHEA-COMP:12315"/>
        <dbReference type="ChEBI" id="CHEBI:15377"/>
        <dbReference type="ChEBI" id="CHEBI:16044"/>
        <dbReference type="ChEBI" id="CHEBI:29950"/>
        <dbReference type="ChEBI" id="CHEBI:44120"/>
        <dbReference type="ChEBI" id="CHEBI:50058"/>
        <dbReference type="EC" id="1.8.4.11"/>
    </reaction>
</comment>
<evidence type="ECO:0000313" key="7">
    <source>
        <dbReference type="EMBL" id="SNY05462.1"/>
    </source>
</evidence>
<evidence type="ECO:0000256" key="2">
    <source>
        <dbReference type="ARBA" id="ARBA00023002"/>
    </source>
</evidence>
<comment type="catalytic activity">
    <reaction evidence="4 5">
        <text>[thioredoxin]-disulfide + L-methionine + H2O = L-methionine (S)-S-oxide + [thioredoxin]-dithiol</text>
        <dbReference type="Rhea" id="RHEA:19993"/>
        <dbReference type="Rhea" id="RHEA-COMP:10698"/>
        <dbReference type="Rhea" id="RHEA-COMP:10700"/>
        <dbReference type="ChEBI" id="CHEBI:15377"/>
        <dbReference type="ChEBI" id="CHEBI:29950"/>
        <dbReference type="ChEBI" id="CHEBI:50058"/>
        <dbReference type="ChEBI" id="CHEBI:57844"/>
        <dbReference type="ChEBI" id="CHEBI:58772"/>
        <dbReference type="EC" id="1.8.4.11"/>
    </reaction>
</comment>
<sequence>MEKATFAAGCFWGVQALFDKIDGVSSTTVGYIGGQTDNPTYEEVCTDQTGHAEAIEIIFDPNKVSYEELLEVFWTNHNPTTLNQQGVDVGTQYRSAIFYHNKEQAKTAKKAKEAKEALDNSDRYQKPIVTEITAATTFYPAEKYHQKYLEKRGQSSCGI</sequence>
<dbReference type="NCBIfam" id="TIGR00401">
    <property type="entry name" value="msrA"/>
    <property type="match status" value="1"/>
</dbReference>
<proteinExistence type="inferred from homology"/>
<evidence type="ECO:0000256" key="5">
    <source>
        <dbReference type="HAMAP-Rule" id="MF_01401"/>
    </source>
</evidence>
<evidence type="ECO:0000256" key="1">
    <source>
        <dbReference type="ARBA" id="ARBA00005591"/>
    </source>
</evidence>
<dbReference type="Pfam" id="PF01625">
    <property type="entry name" value="PMSR"/>
    <property type="match status" value="1"/>
</dbReference>
<dbReference type="EC" id="1.8.4.11" evidence="5"/>
<dbReference type="SUPFAM" id="SSF55068">
    <property type="entry name" value="Peptide methionine sulfoxide reductase"/>
    <property type="match status" value="1"/>
</dbReference>
<dbReference type="GO" id="GO:0008113">
    <property type="term" value="F:peptide-methionine (S)-S-oxide reductase activity"/>
    <property type="evidence" value="ECO:0007669"/>
    <property type="project" value="UniProtKB-UniRule"/>
</dbReference>
<keyword evidence="8" id="KW-1185">Reference proteome</keyword>
<dbReference type="Proteomes" id="UP000219573">
    <property type="component" value="Unassembled WGS sequence"/>
</dbReference>
<keyword evidence="2 5" id="KW-0560">Oxidoreductase</keyword>
<comment type="similarity">
    <text evidence="1 5">Belongs to the MsrA Met sulfoxide reductase family.</text>
</comment>
<dbReference type="HAMAP" id="MF_01401">
    <property type="entry name" value="MsrA"/>
    <property type="match status" value="1"/>
</dbReference>
<dbReference type="InterPro" id="IPR036509">
    <property type="entry name" value="Met_Sox_Rdtase_MsrA_sf"/>
</dbReference>
<feature type="active site" evidence="5">
    <location>
        <position position="10"/>
    </location>
</feature>
<feature type="domain" description="Peptide methionine sulphoxide reductase MsrA" evidence="6">
    <location>
        <begin position="3"/>
        <end position="157"/>
    </location>
</feature>
<gene>
    <name evidence="5" type="primary">msrA</name>
    <name evidence="7" type="ORF">SAMN06265827_10161</name>
</gene>
<reference evidence="8" key="1">
    <citation type="submission" date="2017-09" db="EMBL/GenBank/DDBJ databases">
        <authorList>
            <person name="Varghese N."/>
            <person name="Submissions S."/>
        </authorList>
    </citation>
    <scope>NUCLEOTIDE SEQUENCE [LARGE SCALE GENOMIC DNA]</scope>
    <source>
        <strain evidence="8">MSL47</strain>
    </source>
</reference>
<dbReference type="Gene3D" id="3.30.1060.10">
    <property type="entry name" value="Peptide methionine sulphoxide reductase MsrA"/>
    <property type="match status" value="1"/>
</dbReference>
<dbReference type="EMBL" id="OBDZ01000001">
    <property type="protein sequence ID" value="SNY05462.1"/>
    <property type="molecule type" value="Genomic_DNA"/>
</dbReference>
<dbReference type="PANTHER" id="PTHR43774">
    <property type="entry name" value="PEPTIDE METHIONINE SULFOXIDE REDUCTASE"/>
    <property type="match status" value="1"/>
</dbReference>
<name>A0A285F2G5_9FIRM</name>
<comment type="function">
    <text evidence="5">Has an important function as a repair enzyme for proteins that have been inactivated by oxidation. Catalyzes the reversible oxidation-reduction of methionine sulfoxide in proteins to methionine.</text>
</comment>
<evidence type="ECO:0000256" key="3">
    <source>
        <dbReference type="ARBA" id="ARBA00047806"/>
    </source>
</evidence>
<evidence type="ECO:0000259" key="6">
    <source>
        <dbReference type="Pfam" id="PF01625"/>
    </source>
</evidence>
<evidence type="ECO:0000313" key="8">
    <source>
        <dbReference type="Proteomes" id="UP000219573"/>
    </source>
</evidence>
<dbReference type="STRING" id="1413210.U472_09315"/>
<accession>A0A285F2G5</accession>
<dbReference type="InterPro" id="IPR002569">
    <property type="entry name" value="Met_Sox_Rdtase_MsrA_dom"/>
</dbReference>
<dbReference type="RefSeq" id="WP_097016108.1">
    <property type="nucleotide sequence ID" value="NZ_OBDZ01000001.1"/>
</dbReference>
<protein>
    <recommendedName>
        <fullName evidence="5">Peptide methionine sulfoxide reductase MsrA</fullName>
        <shortName evidence="5">Protein-methionine-S-oxide reductase</shortName>
        <ecNumber evidence="5">1.8.4.11</ecNumber>
    </recommendedName>
    <alternativeName>
        <fullName evidence="5">Peptide-methionine (S)-S-oxide reductase</fullName>
        <shortName evidence="5">Peptide Met(O) reductase</shortName>
    </alternativeName>
</protein>
<dbReference type="GO" id="GO:0033744">
    <property type="term" value="F:L-methionine:thioredoxin-disulfide S-oxidoreductase activity"/>
    <property type="evidence" value="ECO:0007669"/>
    <property type="project" value="RHEA"/>
</dbReference>
<dbReference type="AlphaFoldDB" id="A0A285F2G5"/>